<protein>
    <submittedName>
        <fullName evidence="2">Uncharacterized protein</fullName>
    </submittedName>
</protein>
<dbReference type="AlphaFoldDB" id="A0A699SQK5"/>
<accession>A0A699SQK5</accession>
<feature type="region of interest" description="Disordered" evidence="1">
    <location>
        <begin position="53"/>
        <end position="129"/>
    </location>
</feature>
<feature type="compositionally biased region" description="Basic residues" evidence="1">
    <location>
        <begin position="105"/>
        <end position="114"/>
    </location>
</feature>
<feature type="non-terminal residue" evidence="2">
    <location>
        <position position="1"/>
    </location>
</feature>
<name>A0A699SQK5_TANCI</name>
<comment type="caution">
    <text evidence="2">The sequence shown here is derived from an EMBL/GenBank/DDBJ whole genome shotgun (WGS) entry which is preliminary data.</text>
</comment>
<evidence type="ECO:0000256" key="1">
    <source>
        <dbReference type="SAM" id="MobiDB-lite"/>
    </source>
</evidence>
<dbReference type="EMBL" id="BKCJ011180988">
    <property type="protein sequence ID" value="GFC99829.1"/>
    <property type="molecule type" value="Genomic_DNA"/>
</dbReference>
<gene>
    <name evidence="2" type="ORF">Tci_871799</name>
</gene>
<organism evidence="2">
    <name type="scientific">Tanacetum cinerariifolium</name>
    <name type="common">Dalmatian daisy</name>
    <name type="synonym">Chrysanthemum cinerariifolium</name>
    <dbReference type="NCBI Taxonomy" id="118510"/>
    <lineage>
        <taxon>Eukaryota</taxon>
        <taxon>Viridiplantae</taxon>
        <taxon>Streptophyta</taxon>
        <taxon>Embryophyta</taxon>
        <taxon>Tracheophyta</taxon>
        <taxon>Spermatophyta</taxon>
        <taxon>Magnoliopsida</taxon>
        <taxon>eudicotyledons</taxon>
        <taxon>Gunneridae</taxon>
        <taxon>Pentapetalae</taxon>
        <taxon>asterids</taxon>
        <taxon>campanulids</taxon>
        <taxon>Asterales</taxon>
        <taxon>Asteraceae</taxon>
        <taxon>Asteroideae</taxon>
        <taxon>Anthemideae</taxon>
        <taxon>Anthemidinae</taxon>
        <taxon>Tanacetum</taxon>
    </lineage>
</organism>
<evidence type="ECO:0000313" key="2">
    <source>
        <dbReference type="EMBL" id="GFC99829.1"/>
    </source>
</evidence>
<feature type="non-terminal residue" evidence="2">
    <location>
        <position position="129"/>
    </location>
</feature>
<reference evidence="2" key="1">
    <citation type="journal article" date="2019" name="Sci. Rep.">
        <title>Draft genome of Tanacetum cinerariifolium, the natural source of mosquito coil.</title>
        <authorList>
            <person name="Yamashiro T."/>
            <person name="Shiraishi A."/>
            <person name="Satake H."/>
            <person name="Nakayama K."/>
        </authorList>
    </citation>
    <scope>NUCLEOTIDE SEQUENCE</scope>
</reference>
<proteinExistence type="predicted"/>
<sequence>GLQAAGRGHATGAAKQEDNLGVAIGAVVVLIFKCCMRQGRGLALLRFWRGTKGPLRGVRPGAGQRGHPRRRAGQVRAVSGQHAGAHREGAGGRAGAGGHEQLHPQRLHGRRLRLHPANEPAAARLGRAH</sequence>